<dbReference type="EMBL" id="LSMT01000199">
    <property type="protein sequence ID" value="PFX23707.1"/>
    <property type="molecule type" value="Genomic_DNA"/>
</dbReference>
<dbReference type="AlphaFoldDB" id="A0A2B4S532"/>
<dbReference type="PANTHER" id="PTHR14003:SF23">
    <property type="entry name" value="ZINC FINGER PROTEIN 143"/>
    <property type="match status" value="1"/>
</dbReference>
<keyword evidence="10" id="KW-1185">Reference proteome</keyword>
<comment type="caution">
    <text evidence="9">The sequence shown here is derived from an EMBL/GenBank/DDBJ whole genome shotgun (WGS) entry which is preliminary data.</text>
</comment>
<proteinExistence type="predicted"/>
<keyword evidence="1" id="KW-0479">Metal-binding</keyword>
<reference evidence="10" key="1">
    <citation type="journal article" date="2017" name="bioRxiv">
        <title>Comparative analysis of the genomes of Stylophora pistillata and Acropora digitifera provides evidence for extensive differences between species of corals.</title>
        <authorList>
            <person name="Voolstra C.R."/>
            <person name="Li Y."/>
            <person name="Liew Y.J."/>
            <person name="Baumgarten S."/>
            <person name="Zoccola D."/>
            <person name="Flot J.-F."/>
            <person name="Tambutte S."/>
            <person name="Allemand D."/>
            <person name="Aranda M."/>
        </authorList>
    </citation>
    <scope>NUCLEOTIDE SEQUENCE [LARGE SCALE GENOMIC DNA]</scope>
</reference>
<keyword evidence="3 6" id="KW-0863">Zinc-finger</keyword>
<feature type="domain" description="C2H2-type" evidence="8">
    <location>
        <begin position="567"/>
        <end position="594"/>
    </location>
</feature>
<accession>A0A2B4S532</accession>
<name>A0A2B4S532_STYPI</name>
<dbReference type="GO" id="GO:0000981">
    <property type="term" value="F:DNA-binding transcription factor activity, RNA polymerase II-specific"/>
    <property type="evidence" value="ECO:0007669"/>
    <property type="project" value="TreeGrafter"/>
</dbReference>
<feature type="domain" description="C2H2-type" evidence="8">
    <location>
        <begin position="625"/>
        <end position="653"/>
    </location>
</feature>
<feature type="domain" description="C2H2-type" evidence="8">
    <location>
        <begin position="511"/>
        <end position="538"/>
    </location>
</feature>
<dbReference type="OrthoDB" id="6077919at2759"/>
<sequence length="659" mass="73327">MEDVGKESEDHVRLKEMQGTDSLKWLSKKVFEQTARKLKKKPSRARLHLDLEQVVSSLKGQSTKDNVLRQDSLASAPKIKMIRKRIPTKMTNEEVKRFYNFVLNKRGGIRKLKPKLKNQDGGMDGTADQSLEASCRTTVSSAECTSTELPMSRVTAGSQLPAPVLLNVDPQGSPIQLPLMTPQLLPLTGGTQPALVFFLGPSSVVPSGDSPLVSHANSNAPLGNAVFFTQPVTLNVVPQDASSSEGVIEKAMELAQFQSNPVQSDSQQPSQDITTELVISEGSSSIPSNTNNSNLQGSFPIDHAFGSLPNISQNVVIAQSVAAGESVPIENVSESVTVKTSQIMQNQGLFDLRSILDEARAELADSADTSTETVAGNFADAAPKLLYRKKGLRIREVMTQTGGESEVYIVSERKLDSEEDAPGEGPLEIGITDNDTKKPVGLPHEETDFSTINDCFFQECQKGFRTSSELTIHKAIHVEVKQFKCEFCGKEFRTKGCIKSHIKYHIGDKRHKCTECGRAFVKSADLKRHMAGHRNEKKFVCDDCGSAFTRRDNLKAHRLLHTRESVVTCDLCSKEFINAVYLKRHMHIHKQAKKKPYECQWCPKTYEQLEGLRRHIRQHVGDEKFVCKDCGKKFITSIQLKRHLWLSHDQDSPYRRSIL</sequence>
<protein>
    <submittedName>
        <fullName evidence="9">Zinc finger protein 623</fullName>
    </submittedName>
</protein>
<dbReference type="FunFam" id="3.30.160.60:FF:000065">
    <property type="entry name" value="B-cell CLL/lymphoma 6, member B"/>
    <property type="match status" value="1"/>
</dbReference>
<gene>
    <name evidence="9" type="primary">ZNF623</name>
    <name evidence="9" type="ORF">AWC38_SpisGene11744</name>
</gene>
<dbReference type="GO" id="GO:0000785">
    <property type="term" value="C:chromatin"/>
    <property type="evidence" value="ECO:0007669"/>
    <property type="project" value="TreeGrafter"/>
</dbReference>
<feature type="region of interest" description="Disordered" evidence="7">
    <location>
        <begin position="418"/>
        <end position="439"/>
    </location>
</feature>
<dbReference type="GO" id="GO:0005667">
    <property type="term" value="C:transcription regulator complex"/>
    <property type="evidence" value="ECO:0007669"/>
    <property type="project" value="TreeGrafter"/>
</dbReference>
<evidence type="ECO:0000256" key="1">
    <source>
        <dbReference type="ARBA" id="ARBA00022723"/>
    </source>
</evidence>
<dbReference type="Gene3D" id="3.30.160.60">
    <property type="entry name" value="Classic Zinc Finger"/>
    <property type="match status" value="6"/>
</dbReference>
<feature type="domain" description="C2H2-type" evidence="8">
    <location>
        <begin position="483"/>
        <end position="510"/>
    </location>
</feature>
<evidence type="ECO:0000256" key="6">
    <source>
        <dbReference type="PROSITE-ProRule" id="PRU00042"/>
    </source>
</evidence>
<evidence type="ECO:0000256" key="7">
    <source>
        <dbReference type="SAM" id="MobiDB-lite"/>
    </source>
</evidence>
<keyword evidence="5" id="KW-0539">Nucleus</keyword>
<dbReference type="FunFam" id="3.30.160.60:FF:000100">
    <property type="entry name" value="Zinc finger 45-like"/>
    <property type="match status" value="2"/>
</dbReference>
<dbReference type="GO" id="GO:0000978">
    <property type="term" value="F:RNA polymerase II cis-regulatory region sequence-specific DNA binding"/>
    <property type="evidence" value="ECO:0007669"/>
    <property type="project" value="TreeGrafter"/>
</dbReference>
<dbReference type="InterPro" id="IPR036236">
    <property type="entry name" value="Znf_C2H2_sf"/>
</dbReference>
<keyword evidence="2" id="KW-0677">Repeat</keyword>
<dbReference type="PANTHER" id="PTHR14003">
    <property type="entry name" value="TRANSCRIPTIONAL REPRESSOR PROTEIN YY"/>
    <property type="match status" value="1"/>
</dbReference>
<dbReference type="GO" id="GO:0008270">
    <property type="term" value="F:zinc ion binding"/>
    <property type="evidence" value="ECO:0007669"/>
    <property type="project" value="UniProtKB-KW"/>
</dbReference>
<dbReference type="SUPFAM" id="SSF57667">
    <property type="entry name" value="beta-beta-alpha zinc fingers"/>
    <property type="match status" value="4"/>
</dbReference>
<keyword evidence="4" id="KW-0862">Zinc</keyword>
<dbReference type="InterPro" id="IPR013087">
    <property type="entry name" value="Znf_C2H2_type"/>
</dbReference>
<dbReference type="SMART" id="SM00355">
    <property type="entry name" value="ZnF_C2H2"/>
    <property type="match status" value="7"/>
</dbReference>
<dbReference type="Proteomes" id="UP000225706">
    <property type="component" value="Unassembled WGS sequence"/>
</dbReference>
<evidence type="ECO:0000313" key="10">
    <source>
        <dbReference type="Proteomes" id="UP000225706"/>
    </source>
</evidence>
<dbReference type="PROSITE" id="PS50157">
    <property type="entry name" value="ZINC_FINGER_C2H2_2"/>
    <property type="match status" value="7"/>
</dbReference>
<evidence type="ECO:0000256" key="2">
    <source>
        <dbReference type="ARBA" id="ARBA00022737"/>
    </source>
</evidence>
<evidence type="ECO:0000256" key="4">
    <source>
        <dbReference type="ARBA" id="ARBA00022833"/>
    </source>
</evidence>
<feature type="domain" description="C2H2-type" evidence="8">
    <location>
        <begin position="539"/>
        <end position="566"/>
    </location>
</feature>
<dbReference type="Pfam" id="PF00096">
    <property type="entry name" value="zf-C2H2"/>
    <property type="match status" value="6"/>
</dbReference>
<dbReference type="GO" id="GO:0031519">
    <property type="term" value="C:PcG protein complex"/>
    <property type="evidence" value="ECO:0007669"/>
    <property type="project" value="TreeGrafter"/>
</dbReference>
<evidence type="ECO:0000256" key="3">
    <source>
        <dbReference type="ARBA" id="ARBA00022771"/>
    </source>
</evidence>
<evidence type="ECO:0000313" key="9">
    <source>
        <dbReference type="EMBL" id="PFX23707.1"/>
    </source>
</evidence>
<dbReference type="PROSITE" id="PS00028">
    <property type="entry name" value="ZINC_FINGER_C2H2_1"/>
    <property type="match status" value="7"/>
</dbReference>
<feature type="domain" description="C2H2-type" evidence="8">
    <location>
        <begin position="453"/>
        <end position="482"/>
    </location>
</feature>
<evidence type="ECO:0000259" key="8">
    <source>
        <dbReference type="PROSITE" id="PS50157"/>
    </source>
</evidence>
<feature type="domain" description="C2H2-type" evidence="8">
    <location>
        <begin position="597"/>
        <end position="624"/>
    </location>
</feature>
<organism evidence="9 10">
    <name type="scientific">Stylophora pistillata</name>
    <name type="common">Smooth cauliflower coral</name>
    <dbReference type="NCBI Taxonomy" id="50429"/>
    <lineage>
        <taxon>Eukaryota</taxon>
        <taxon>Metazoa</taxon>
        <taxon>Cnidaria</taxon>
        <taxon>Anthozoa</taxon>
        <taxon>Hexacorallia</taxon>
        <taxon>Scleractinia</taxon>
        <taxon>Astrocoeniina</taxon>
        <taxon>Pocilloporidae</taxon>
        <taxon>Stylophora</taxon>
    </lineage>
</organism>
<evidence type="ECO:0000256" key="5">
    <source>
        <dbReference type="ARBA" id="ARBA00023242"/>
    </source>
</evidence>